<sequence length="672" mass="73233">MSSLILSHDSHLMMLEVAVENLFVPWTTALDKVILKKTIVTFRMLDKDWISLSPNRRDYRPYQGSNYENEKFYGGRSIVFSVPTDFFEKEASGVDVQLYVRKQVCKYFEMVSRQRIGFAAVPVDNLLNSIAKQIRERNELAEHLSDFYKRQIISRSMMGTYTLLDENFRNTAATISLYIRISYLGKCLVTEITQVKSIRGAFYTRGDSDEKQPYFSRQLTSKELQSGCWVDGGLPHVPHGRLICRCEELVKKEAADLAMTREAVVATIAMTTAVADVTPTIPMRPTTVDAVADTDLQISVTEVAVDTAVIKRKKALANKVADSAAISVPKIVADADATKKRKTPTDTVADSAVISVPKVVPDAVAIKGEKALADAVADSTVISVPKVVKVVADAAAIKTEKAPADVAESAANTVAKIDTVNTDAAAIKRRKIFAIANATVDSTAIPIAAGTVEIKRRKAPANAVANSAAIPVGKVAEDVAVAKENELDSEAVDFTAISVAKIAAIIDTRNAPADYGALGDRTDASADVDALANAHEITTIPIMATDNEVINDERASIRRKDLIDSLIKDVKADVAATAKTKGYAIKDNGERAFKKTFSTSSKSKRGRNTATIGITERGRRILPPPSPPFPRLQTYPLCCQLQPHLTCFTDCFDVSPCYCYWTACPLQFFYSA</sequence>
<dbReference type="Proteomes" id="UP000310200">
    <property type="component" value="Unassembled WGS sequence"/>
</dbReference>
<name>A0A4S2JB57_9HYME</name>
<comment type="caution">
    <text evidence="1">The sequence shown here is derived from an EMBL/GenBank/DDBJ whole genome shotgun (WGS) entry which is preliminary data.</text>
</comment>
<accession>A0A4S2JB57</accession>
<dbReference type="AlphaFoldDB" id="A0A4S2JB57"/>
<proteinExistence type="predicted"/>
<reference evidence="1 2" key="1">
    <citation type="journal article" date="2019" name="Philos. Trans. R. Soc. Lond., B, Biol. Sci.">
        <title>Ant behaviour and brain gene expression of defending hosts depend on the ecological success of the intruding social parasite.</title>
        <authorList>
            <person name="Kaur R."/>
            <person name="Stoldt M."/>
            <person name="Jongepier E."/>
            <person name="Feldmeyer B."/>
            <person name="Menzel F."/>
            <person name="Bornberg-Bauer E."/>
            <person name="Foitzik S."/>
        </authorList>
    </citation>
    <scope>NUCLEOTIDE SEQUENCE [LARGE SCALE GENOMIC DNA]</scope>
    <source>
        <tissue evidence="1">Whole body</tissue>
    </source>
</reference>
<dbReference type="Pfam" id="PF14924">
    <property type="entry name" value="MAP10_N"/>
    <property type="match status" value="1"/>
</dbReference>
<protein>
    <submittedName>
        <fullName evidence="1">Uncharacterized protein</fullName>
    </submittedName>
</protein>
<evidence type="ECO:0000313" key="1">
    <source>
        <dbReference type="EMBL" id="TGZ32420.1"/>
    </source>
</evidence>
<organism evidence="1 2">
    <name type="scientific">Temnothorax longispinosus</name>
    <dbReference type="NCBI Taxonomy" id="300112"/>
    <lineage>
        <taxon>Eukaryota</taxon>
        <taxon>Metazoa</taxon>
        <taxon>Ecdysozoa</taxon>
        <taxon>Arthropoda</taxon>
        <taxon>Hexapoda</taxon>
        <taxon>Insecta</taxon>
        <taxon>Pterygota</taxon>
        <taxon>Neoptera</taxon>
        <taxon>Endopterygota</taxon>
        <taxon>Hymenoptera</taxon>
        <taxon>Apocrita</taxon>
        <taxon>Aculeata</taxon>
        <taxon>Formicoidea</taxon>
        <taxon>Formicidae</taxon>
        <taxon>Myrmicinae</taxon>
        <taxon>Temnothorax</taxon>
    </lineage>
</organism>
<gene>
    <name evidence="1" type="ORF">DBV15_04860</name>
</gene>
<dbReference type="EMBL" id="QBLH01003863">
    <property type="protein sequence ID" value="TGZ32420.1"/>
    <property type="molecule type" value="Genomic_DNA"/>
</dbReference>
<evidence type="ECO:0000313" key="2">
    <source>
        <dbReference type="Proteomes" id="UP000310200"/>
    </source>
</evidence>
<keyword evidence="2" id="KW-1185">Reference proteome</keyword>